<dbReference type="Proteomes" id="UP000426265">
    <property type="component" value="Unassembled WGS sequence"/>
</dbReference>
<evidence type="ECO:0008006" key="3">
    <source>
        <dbReference type="Google" id="ProtNLM"/>
    </source>
</evidence>
<dbReference type="ExpressionAtlas" id="A0A654FQ15">
    <property type="expression patterns" value="baseline and differential"/>
</dbReference>
<dbReference type="EMBL" id="CACRSJ010000109">
    <property type="protein sequence ID" value="VYS62968.1"/>
    <property type="molecule type" value="Genomic_DNA"/>
</dbReference>
<protein>
    <recommendedName>
        <fullName evidence="3">Protein kinase domain-containing protein</fullName>
    </recommendedName>
</protein>
<accession>A0A654FQ15</accession>
<name>A0A654FQ15_ARATH</name>
<organism evidence="1 2">
    <name type="scientific">Arabidopsis thaliana</name>
    <name type="common">Mouse-ear cress</name>
    <dbReference type="NCBI Taxonomy" id="3702"/>
    <lineage>
        <taxon>Eukaryota</taxon>
        <taxon>Viridiplantae</taxon>
        <taxon>Streptophyta</taxon>
        <taxon>Embryophyta</taxon>
        <taxon>Tracheophyta</taxon>
        <taxon>Spermatophyta</taxon>
        <taxon>Magnoliopsida</taxon>
        <taxon>eudicotyledons</taxon>
        <taxon>Gunneridae</taxon>
        <taxon>Pentapetalae</taxon>
        <taxon>rosids</taxon>
        <taxon>malvids</taxon>
        <taxon>Brassicales</taxon>
        <taxon>Brassicaceae</taxon>
        <taxon>Camelineae</taxon>
        <taxon>Arabidopsis</taxon>
    </lineage>
</organism>
<dbReference type="SUPFAM" id="SSF56112">
    <property type="entry name" value="Protein kinase-like (PK-like)"/>
    <property type="match status" value="1"/>
</dbReference>
<dbReference type="InterPro" id="IPR011009">
    <property type="entry name" value="Kinase-like_dom_sf"/>
</dbReference>
<proteinExistence type="predicted"/>
<gene>
    <name evidence="1" type="ORF">AN1_LOCUS18390</name>
</gene>
<dbReference type="Gene3D" id="1.10.510.10">
    <property type="entry name" value="Transferase(Phosphotransferase) domain 1"/>
    <property type="match status" value="1"/>
</dbReference>
<dbReference type="AlphaFoldDB" id="A0A654FQ15"/>
<reference evidence="1 2" key="1">
    <citation type="submission" date="2019-11" db="EMBL/GenBank/DDBJ databases">
        <authorList>
            <person name="Jiao W.-B."/>
            <person name="Schneeberger K."/>
        </authorList>
    </citation>
    <scope>NUCLEOTIDE SEQUENCE [LARGE SCALE GENOMIC DNA]</scope>
    <source>
        <strain evidence="2">cv. An-1</strain>
    </source>
</reference>
<evidence type="ECO:0000313" key="1">
    <source>
        <dbReference type="EMBL" id="VYS62968.1"/>
    </source>
</evidence>
<sequence length="96" mass="11469">MVFIELYVLRYLKLRKWGERNTKSREFLDAIPRPLLELVDRCLIVNPRRRISAEDALKHEFFYPVHETLRNQMLLKQQQMQSQPTVVADALSETLN</sequence>
<evidence type="ECO:0000313" key="2">
    <source>
        <dbReference type="Proteomes" id="UP000426265"/>
    </source>
</evidence>